<name>A0A518GTT9_9PLAN</name>
<organism evidence="1 2">
    <name type="scientific">Planctopirus ephydatiae</name>
    <dbReference type="NCBI Taxonomy" id="2528019"/>
    <lineage>
        <taxon>Bacteria</taxon>
        <taxon>Pseudomonadati</taxon>
        <taxon>Planctomycetota</taxon>
        <taxon>Planctomycetia</taxon>
        <taxon>Planctomycetales</taxon>
        <taxon>Planctomycetaceae</taxon>
        <taxon>Planctopirus</taxon>
    </lineage>
</organism>
<sequence>MIRQWMSEVQYLAQLPSDGPRLSSFISTGVIKQQEA</sequence>
<reference evidence="1 2" key="1">
    <citation type="submission" date="2019-02" db="EMBL/GenBank/DDBJ databases">
        <title>Deep-cultivation of Planctomycetes and their phenomic and genomic characterization uncovers novel biology.</title>
        <authorList>
            <person name="Wiegand S."/>
            <person name="Jogler M."/>
            <person name="Boedeker C."/>
            <person name="Pinto D."/>
            <person name="Vollmers J."/>
            <person name="Rivas-Marin E."/>
            <person name="Kohn T."/>
            <person name="Peeters S.H."/>
            <person name="Heuer A."/>
            <person name="Rast P."/>
            <person name="Oberbeckmann S."/>
            <person name="Bunk B."/>
            <person name="Jeske O."/>
            <person name="Meyerdierks A."/>
            <person name="Storesund J.E."/>
            <person name="Kallscheuer N."/>
            <person name="Luecker S."/>
            <person name="Lage O.M."/>
            <person name="Pohl T."/>
            <person name="Merkel B.J."/>
            <person name="Hornburger P."/>
            <person name="Mueller R.-W."/>
            <person name="Bruemmer F."/>
            <person name="Labrenz M."/>
            <person name="Spormann A.M."/>
            <person name="Op den Camp H."/>
            <person name="Overmann J."/>
            <person name="Amann R."/>
            <person name="Jetten M.S.M."/>
            <person name="Mascher T."/>
            <person name="Medema M.H."/>
            <person name="Devos D.P."/>
            <person name="Kaster A.-K."/>
            <person name="Ovreas L."/>
            <person name="Rohde M."/>
            <person name="Galperin M.Y."/>
            <person name="Jogler C."/>
        </authorList>
    </citation>
    <scope>NUCLEOTIDE SEQUENCE [LARGE SCALE GENOMIC DNA]</scope>
    <source>
        <strain evidence="1 2">Spb1</strain>
    </source>
</reference>
<gene>
    <name evidence="1" type="ORF">Spb1_39490</name>
</gene>
<protein>
    <submittedName>
        <fullName evidence="1">Uncharacterized protein</fullName>
    </submittedName>
</protein>
<dbReference type="Proteomes" id="UP000315349">
    <property type="component" value="Chromosome"/>
</dbReference>
<dbReference type="AlphaFoldDB" id="A0A518GTT9"/>
<keyword evidence="2" id="KW-1185">Reference proteome</keyword>
<evidence type="ECO:0000313" key="1">
    <source>
        <dbReference type="EMBL" id="QDV32001.1"/>
    </source>
</evidence>
<accession>A0A518GTT9</accession>
<dbReference type="EMBL" id="CP036299">
    <property type="protein sequence ID" value="QDV32001.1"/>
    <property type="molecule type" value="Genomic_DNA"/>
</dbReference>
<proteinExistence type="predicted"/>
<evidence type="ECO:0000313" key="2">
    <source>
        <dbReference type="Proteomes" id="UP000315349"/>
    </source>
</evidence>
<dbReference type="KEGG" id="peh:Spb1_39490"/>